<sequence length="321" mass="37049">MDILEAIKENQQSLKVFLEKEMYLHTSVPLRLLLCDGDNPLLIKYSEEIGRPLFVWTITSLEELSPTLLEGLQFDLSNPCNWDPRFIPNRNKIPVREFLARKFCAAKDGNRYTPSQIIKATANKLGFTHFDQDRQKYLKDSLDWKLSNPNEENQTKDLSLVDSHLFYLAKWTIEAIDYLIEDEVKFTAFYALDKIENTIGDTSVFCIQTGGLLRLEFDTERFRLKAKEKEIEFNKVNGSFICVKGATGKMTISSNLLEGEVIIPYSNIVTSNSIRSDVKLKNIGGNICLYNRLLNDFEVGELRKKESRKKLIKELKEEKNN</sequence>
<evidence type="ECO:0000313" key="2">
    <source>
        <dbReference type="Proteomes" id="UP001163821"/>
    </source>
</evidence>
<evidence type="ECO:0000313" key="1">
    <source>
        <dbReference type="EMBL" id="MCW0482987.1"/>
    </source>
</evidence>
<dbReference type="AlphaFoldDB" id="A0AA42C9W5"/>
<accession>A0AA42C9W5</accession>
<comment type="caution">
    <text evidence="1">The sequence shown here is derived from an EMBL/GenBank/DDBJ whole genome shotgun (WGS) entry which is preliminary data.</text>
</comment>
<name>A0AA42C9W5_9BACT</name>
<reference evidence="1" key="1">
    <citation type="submission" date="2022-10" db="EMBL/GenBank/DDBJ databases">
        <title>Gaoshiqiia sediminis gen. nov., sp. nov., isolated from coastal sediment.</title>
        <authorList>
            <person name="Yu W.X."/>
            <person name="Mu D.S."/>
            <person name="Du J.Z."/>
            <person name="Liang Y.Q."/>
        </authorList>
    </citation>
    <scope>NUCLEOTIDE SEQUENCE</scope>
    <source>
        <strain evidence="1">A06</strain>
    </source>
</reference>
<organism evidence="1 2">
    <name type="scientific">Gaoshiqia sediminis</name>
    <dbReference type="NCBI Taxonomy" id="2986998"/>
    <lineage>
        <taxon>Bacteria</taxon>
        <taxon>Pseudomonadati</taxon>
        <taxon>Bacteroidota</taxon>
        <taxon>Bacteroidia</taxon>
        <taxon>Marinilabiliales</taxon>
        <taxon>Prolixibacteraceae</taxon>
        <taxon>Gaoshiqia</taxon>
    </lineage>
</organism>
<dbReference type="EMBL" id="JAPAAF010000011">
    <property type="protein sequence ID" value="MCW0482987.1"/>
    <property type="molecule type" value="Genomic_DNA"/>
</dbReference>
<gene>
    <name evidence="1" type="ORF">N2K84_09625</name>
</gene>
<proteinExistence type="predicted"/>
<keyword evidence="2" id="KW-1185">Reference proteome</keyword>
<protein>
    <submittedName>
        <fullName evidence="1">Uncharacterized protein</fullName>
    </submittedName>
</protein>
<dbReference type="Proteomes" id="UP001163821">
    <property type="component" value="Unassembled WGS sequence"/>
</dbReference>
<dbReference type="RefSeq" id="WP_282591590.1">
    <property type="nucleotide sequence ID" value="NZ_JAPAAF010000011.1"/>
</dbReference>